<keyword evidence="3 5" id="KW-0808">Transferase</keyword>
<sequence length="186" mass="19891">MGFHTFDVDRAAQLEEAGERYRYLSREELLAAIDPAPDDVLADLGSGTGFYTDDVAPHVGAVHAVDVQAEMHDYYREKGAPENVAFVTSDVADLPFEADALDGAFSTMTYHEFAGEDALETLARVIVPGGRLVVADWSADGDGEAGPPVAERFAPGDVTDALSATGFDVVRAAERPETFLVVAVRQ</sequence>
<dbReference type="InterPro" id="IPR029063">
    <property type="entry name" value="SAM-dependent_MTases_sf"/>
</dbReference>
<dbReference type="GO" id="GO:0008757">
    <property type="term" value="F:S-adenosylmethionine-dependent methyltransferase activity"/>
    <property type="evidence" value="ECO:0007669"/>
    <property type="project" value="InterPro"/>
</dbReference>
<gene>
    <name evidence="5" type="ORF">SAMN05216564_102218</name>
</gene>
<comment type="similarity">
    <text evidence="1">Belongs to the methyltransferase superfamily.</text>
</comment>
<dbReference type="Proteomes" id="UP000199079">
    <property type="component" value="Unassembled WGS sequence"/>
</dbReference>
<dbReference type="GeneID" id="43838771"/>
<dbReference type="OrthoDB" id="302307at2157"/>
<evidence type="ECO:0000313" key="6">
    <source>
        <dbReference type="Proteomes" id="UP000199079"/>
    </source>
</evidence>
<dbReference type="GO" id="GO:0032259">
    <property type="term" value="P:methylation"/>
    <property type="evidence" value="ECO:0007669"/>
    <property type="project" value="UniProtKB-KW"/>
</dbReference>
<dbReference type="InterPro" id="IPR013216">
    <property type="entry name" value="Methyltransf_11"/>
</dbReference>
<dbReference type="Gene3D" id="3.40.50.150">
    <property type="entry name" value="Vaccinia Virus protein VP39"/>
    <property type="match status" value="1"/>
</dbReference>
<keyword evidence="6" id="KW-1185">Reference proteome</keyword>
<dbReference type="Pfam" id="PF08241">
    <property type="entry name" value="Methyltransf_11"/>
    <property type="match status" value="1"/>
</dbReference>
<dbReference type="SUPFAM" id="SSF53335">
    <property type="entry name" value="S-adenosyl-L-methionine-dependent methyltransferases"/>
    <property type="match status" value="1"/>
</dbReference>
<dbReference type="AlphaFoldDB" id="A0A1H3FVD6"/>
<dbReference type="RefSeq" id="WP_039399950.1">
    <property type="nucleotide sequence ID" value="NZ_FNPC01000002.1"/>
</dbReference>
<evidence type="ECO:0000259" key="4">
    <source>
        <dbReference type="Pfam" id="PF08241"/>
    </source>
</evidence>
<protein>
    <submittedName>
        <fullName evidence="5">Methyltransferase domain-containing protein</fullName>
    </submittedName>
</protein>
<dbReference type="CDD" id="cd02440">
    <property type="entry name" value="AdoMet_MTases"/>
    <property type="match status" value="1"/>
</dbReference>
<organism evidence="5 6">
    <name type="scientific">Halopenitus persicus</name>
    <dbReference type="NCBI Taxonomy" id="1048396"/>
    <lineage>
        <taxon>Archaea</taxon>
        <taxon>Methanobacteriati</taxon>
        <taxon>Methanobacteriota</taxon>
        <taxon>Stenosarchaea group</taxon>
        <taxon>Halobacteria</taxon>
        <taxon>Halobacteriales</taxon>
        <taxon>Haloferacaceae</taxon>
        <taxon>Halopenitus</taxon>
    </lineage>
</organism>
<accession>A0A1H3FVD6</accession>
<evidence type="ECO:0000256" key="1">
    <source>
        <dbReference type="ARBA" id="ARBA00008361"/>
    </source>
</evidence>
<dbReference type="InterPro" id="IPR051052">
    <property type="entry name" value="Diverse_substrate_MTase"/>
</dbReference>
<dbReference type="PANTHER" id="PTHR44942">
    <property type="entry name" value="METHYLTRANSF_11 DOMAIN-CONTAINING PROTEIN"/>
    <property type="match status" value="1"/>
</dbReference>
<reference evidence="6" key="1">
    <citation type="submission" date="2016-10" db="EMBL/GenBank/DDBJ databases">
        <authorList>
            <person name="Varghese N."/>
            <person name="Submissions S."/>
        </authorList>
    </citation>
    <scope>NUCLEOTIDE SEQUENCE [LARGE SCALE GENOMIC DNA]</scope>
    <source>
        <strain evidence="6">DC30,IBRC 10041,KCTC 4046</strain>
    </source>
</reference>
<dbReference type="PANTHER" id="PTHR44942:SF4">
    <property type="entry name" value="METHYLTRANSFERASE TYPE 11 DOMAIN-CONTAINING PROTEIN"/>
    <property type="match status" value="1"/>
</dbReference>
<evidence type="ECO:0000256" key="3">
    <source>
        <dbReference type="ARBA" id="ARBA00022679"/>
    </source>
</evidence>
<dbReference type="EMBL" id="FNPC01000002">
    <property type="protein sequence ID" value="SDX94777.1"/>
    <property type="molecule type" value="Genomic_DNA"/>
</dbReference>
<keyword evidence="2 5" id="KW-0489">Methyltransferase</keyword>
<proteinExistence type="inferred from homology"/>
<evidence type="ECO:0000313" key="5">
    <source>
        <dbReference type="EMBL" id="SDX94777.1"/>
    </source>
</evidence>
<feature type="domain" description="Methyltransferase type 11" evidence="4">
    <location>
        <begin position="43"/>
        <end position="134"/>
    </location>
</feature>
<evidence type="ECO:0000256" key="2">
    <source>
        <dbReference type="ARBA" id="ARBA00022603"/>
    </source>
</evidence>
<name>A0A1H3FVD6_9EURY</name>